<feature type="compositionally biased region" description="Pro residues" evidence="1">
    <location>
        <begin position="74"/>
        <end position="84"/>
    </location>
</feature>
<proteinExistence type="predicted"/>
<dbReference type="PANTHER" id="PTHR43155">
    <property type="entry name" value="CYCLIC DI-GMP PHOSPHODIESTERASE PA4108-RELATED"/>
    <property type="match status" value="1"/>
</dbReference>
<dbReference type="CDD" id="cd00077">
    <property type="entry name" value="HDc"/>
    <property type="match status" value="1"/>
</dbReference>
<dbReference type="EMBL" id="BMQV01000031">
    <property type="protein sequence ID" value="GGP60077.1"/>
    <property type="molecule type" value="Genomic_DNA"/>
</dbReference>
<reference evidence="4" key="1">
    <citation type="journal article" date="2019" name="Int. J. Syst. Evol. Microbiol.">
        <title>The Global Catalogue of Microorganisms (GCM) 10K type strain sequencing project: providing services to taxonomists for standard genome sequencing and annotation.</title>
        <authorList>
            <consortium name="The Broad Institute Genomics Platform"/>
            <consortium name="The Broad Institute Genome Sequencing Center for Infectious Disease"/>
            <person name="Wu L."/>
            <person name="Ma J."/>
        </authorList>
    </citation>
    <scope>NUCLEOTIDE SEQUENCE [LARGE SCALE GENOMIC DNA]</scope>
    <source>
        <strain evidence="4">JCM 32304</strain>
    </source>
</reference>
<organism evidence="3 4">
    <name type="scientific">Shewanella saliphila</name>
    <dbReference type="NCBI Taxonomy" id="2282698"/>
    <lineage>
        <taxon>Bacteria</taxon>
        <taxon>Pseudomonadati</taxon>
        <taxon>Pseudomonadota</taxon>
        <taxon>Gammaproteobacteria</taxon>
        <taxon>Alteromonadales</taxon>
        <taxon>Shewanellaceae</taxon>
        <taxon>Shewanella</taxon>
    </lineage>
</organism>
<name>A0ABQ2Q920_9GAMM</name>
<dbReference type="InterPro" id="IPR021812">
    <property type="entry name" value="DUF3391"/>
</dbReference>
<evidence type="ECO:0000313" key="3">
    <source>
        <dbReference type="EMBL" id="GGP60077.1"/>
    </source>
</evidence>
<dbReference type="SMART" id="SM00471">
    <property type="entry name" value="HDc"/>
    <property type="match status" value="1"/>
</dbReference>
<accession>A0ABQ2Q920</accession>
<protein>
    <submittedName>
        <fullName evidence="3">Phosphodiesterase</fullName>
    </submittedName>
</protein>
<dbReference type="Pfam" id="PF11871">
    <property type="entry name" value="DUF3391"/>
    <property type="match status" value="1"/>
</dbReference>
<evidence type="ECO:0000313" key="4">
    <source>
        <dbReference type="Proteomes" id="UP000654367"/>
    </source>
</evidence>
<feature type="domain" description="HD-GYP" evidence="2">
    <location>
        <begin position="137"/>
        <end position="334"/>
    </location>
</feature>
<gene>
    <name evidence="3" type="ORF">GCM10009409_27470</name>
</gene>
<evidence type="ECO:0000259" key="2">
    <source>
        <dbReference type="PROSITE" id="PS51832"/>
    </source>
</evidence>
<dbReference type="Pfam" id="PF13487">
    <property type="entry name" value="HD_5"/>
    <property type="match status" value="1"/>
</dbReference>
<dbReference type="InterPro" id="IPR003607">
    <property type="entry name" value="HD/PDEase_dom"/>
</dbReference>
<dbReference type="PANTHER" id="PTHR43155:SF2">
    <property type="entry name" value="CYCLIC DI-GMP PHOSPHODIESTERASE PA4108"/>
    <property type="match status" value="1"/>
</dbReference>
<dbReference type="Proteomes" id="UP000654367">
    <property type="component" value="Unassembled WGS sequence"/>
</dbReference>
<comment type="caution">
    <text evidence="3">The sequence shown here is derived from an EMBL/GenBank/DDBJ whole genome shotgun (WGS) entry which is preliminary data.</text>
</comment>
<dbReference type="Gene3D" id="1.10.3210.10">
    <property type="entry name" value="Hypothetical protein af1432"/>
    <property type="match status" value="1"/>
</dbReference>
<evidence type="ECO:0000256" key="1">
    <source>
        <dbReference type="SAM" id="MobiDB-lite"/>
    </source>
</evidence>
<dbReference type="PROSITE" id="PS51832">
    <property type="entry name" value="HD_GYP"/>
    <property type="match status" value="1"/>
</dbReference>
<dbReference type="SUPFAM" id="SSF109604">
    <property type="entry name" value="HD-domain/PDEase-like"/>
    <property type="match status" value="1"/>
</dbReference>
<keyword evidence="4" id="KW-1185">Reference proteome</keyword>
<dbReference type="RefSeq" id="WP_188921325.1">
    <property type="nucleotide sequence ID" value="NZ_BMQV01000031.1"/>
</dbReference>
<sequence length="405" mass="45937">MLIEHDITDVRVGMYVVEITEPKDTFTLTKPGVLKSERVIEALKRKSVTKLLIDTSKAEIIDEQTQPEVSRPTVKPPQQVPPARPITKPNFFNQEIVRARQVFNESKDIQKKLFHNAQHGLPLDMDPVQKITTESTDLIFNNPNALSCVINIRNKDEYLLEHSVSVSVLMTMFAVYKKIDKDIVNQLAVGAFLHDVGKIMIPDRILNKPDRLTEDEFHIMKTHASYSIEIMKSTPGISPLSLEVASLHHEKLNGEGYPFGVPAEKITIYGRMISICDIFDALTSHRCYKEGYAQVKAFSILRALADKNELDKDLVDEFIRCMGVYPVGSVVQLESNRLAIVQGHNPKDPIRPLVKPFYHLKPDHFEVSQKIDLATVTDDLIVKCVRADDYNLNMEQIIEFLAHEG</sequence>
<feature type="region of interest" description="Disordered" evidence="1">
    <location>
        <begin position="63"/>
        <end position="86"/>
    </location>
</feature>
<dbReference type="InterPro" id="IPR037522">
    <property type="entry name" value="HD_GYP_dom"/>
</dbReference>